<dbReference type="GO" id="GO:0005737">
    <property type="term" value="C:cytoplasm"/>
    <property type="evidence" value="ECO:0007669"/>
    <property type="project" value="TreeGrafter"/>
</dbReference>
<dbReference type="InterPro" id="IPR020422">
    <property type="entry name" value="TYR_PHOSPHATASE_DUAL_dom"/>
</dbReference>
<feature type="domain" description="Tyrosine specific protein phosphatases" evidence="7">
    <location>
        <begin position="87"/>
        <end position="144"/>
    </location>
</feature>
<evidence type="ECO:0000256" key="5">
    <source>
        <dbReference type="ARBA" id="ARBA00047761"/>
    </source>
</evidence>
<dbReference type="SUPFAM" id="SSF52799">
    <property type="entry name" value="(Phosphotyrosine protein) phosphatases II"/>
    <property type="match status" value="1"/>
</dbReference>
<dbReference type="InterPro" id="IPR029021">
    <property type="entry name" value="Prot-tyrosine_phosphatase-like"/>
</dbReference>
<dbReference type="PROSITE" id="PS00383">
    <property type="entry name" value="TYR_PHOSPHATASE_1"/>
    <property type="match status" value="1"/>
</dbReference>
<dbReference type="PANTHER" id="PTHR45682">
    <property type="entry name" value="AGAP008228-PA"/>
    <property type="match status" value="1"/>
</dbReference>
<protein>
    <recommendedName>
        <fullName evidence="2">protein-serine/threonine phosphatase</fullName>
        <ecNumber evidence="2">3.1.3.16</ecNumber>
    </recommendedName>
</protein>
<dbReference type="CDD" id="cd14498">
    <property type="entry name" value="DSP"/>
    <property type="match status" value="1"/>
</dbReference>
<comment type="catalytic activity">
    <reaction evidence="5">
        <text>O-phospho-L-seryl-[protein] + H2O = L-seryl-[protein] + phosphate</text>
        <dbReference type="Rhea" id="RHEA:20629"/>
        <dbReference type="Rhea" id="RHEA-COMP:9863"/>
        <dbReference type="Rhea" id="RHEA-COMP:11604"/>
        <dbReference type="ChEBI" id="CHEBI:15377"/>
        <dbReference type="ChEBI" id="CHEBI:29999"/>
        <dbReference type="ChEBI" id="CHEBI:43474"/>
        <dbReference type="ChEBI" id="CHEBI:83421"/>
        <dbReference type="EC" id="3.1.3.16"/>
    </reaction>
</comment>
<dbReference type="GO" id="GO:0043409">
    <property type="term" value="P:negative regulation of MAPK cascade"/>
    <property type="evidence" value="ECO:0007669"/>
    <property type="project" value="TreeGrafter"/>
</dbReference>
<evidence type="ECO:0000313" key="8">
    <source>
        <dbReference type="EMBL" id="QHU06633.1"/>
    </source>
</evidence>
<accession>A0A6C0JMM9</accession>
<dbReference type="GO" id="GO:0004722">
    <property type="term" value="F:protein serine/threonine phosphatase activity"/>
    <property type="evidence" value="ECO:0007669"/>
    <property type="project" value="UniProtKB-EC"/>
</dbReference>
<dbReference type="InterPro" id="IPR000340">
    <property type="entry name" value="Dual-sp_phosphatase_cat-dom"/>
</dbReference>
<dbReference type="InterPro" id="IPR020405">
    <property type="entry name" value="Atypical_DUSP_subfamA"/>
</dbReference>
<dbReference type="EMBL" id="MN740658">
    <property type="protein sequence ID" value="QHU06633.1"/>
    <property type="molecule type" value="Genomic_DNA"/>
</dbReference>
<dbReference type="EC" id="3.1.3.16" evidence="2"/>
<proteinExistence type="inferred from homology"/>
<dbReference type="GO" id="GO:0033549">
    <property type="term" value="F:MAP kinase phosphatase activity"/>
    <property type="evidence" value="ECO:0007669"/>
    <property type="project" value="TreeGrafter"/>
</dbReference>
<evidence type="ECO:0000256" key="6">
    <source>
        <dbReference type="ARBA" id="ARBA00048336"/>
    </source>
</evidence>
<keyword evidence="4" id="KW-0904">Protein phosphatase</keyword>
<evidence type="ECO:0000256" key="4">
    <source>
        <dbReference type="ARBA" id="ARBA00022912"/>
    </source>
</evidence>
<dbReference type="Gene3D" id="3.90.190.10">
    <property type="entry name" value="Protein tyrosine phosphatase superfamily"/>
    <property type="match status" value="1"/>
</dbReference>
<evidence type="ECO:0000256" key="2">
    <source>
        <dbReference type="ARBA" id="ARBA00013081"/>
    </source>
</evidence>
<dbReference type="Pfam" id="PF00782">
    <property type="entry name" value="DSPc"/>
    <property type="match status" value="1"/>
</dbReference>
<comment type="similarity">
    <text evidence="1">Belongs to the protein-tyrosine phosphatase family. Non-receptor class dual specificity subfamily.</text>
</comment>
<evidence type="ECO:0000259" key="7">
    <source>
        <dbReference type="PROSITE" id="PS50056"/>
    </source>
</evidence>
<evidence type="ECO:0000256" key="3">
    <source>
        <dbReference type="ARBA" id="ARBA00022801"/>
    </source>
</evidence>
<comment type="catalytic activity">
    <reaction evidence="6">
        <text>O-phospho-L-threonyl-[protein] + H2O = L-threonyl-[protein] + phosphate</text>
        <dbReference type="Rhea" id="RHEA:47004"/>
        <dbReference type="Rhea" id="RHEA-COMP:11060"/>
        <dbReference type="Rhea" id="RHEA-COMP:11605"/>
        <dbReference type="ChEBI" id="CHEBI:15377"/>
        <dbReference type="ChEBI" id="CHEBI:30013"/>
        <dbReference type="ChEBI" id="CHEBI:43474"/>
        <dbReference type="ChEBI" id="CHEBI:61977"/>
        <dbReference type="EC" id="3.1.3.16"/>
    </reaction>
</comment>
<dbReference type="InterPro" id="IPR000387">
    <property type="entry name" value="Tyr_Pase_dom"/>
</dbReference>
<dbReference type="PROSITE" id="PS50056">
    <property type="entry name" value="TYR_PHOSPHATASE_2"/>
    <property type="match status" value="1"/>
</dbReference>
<dbReference type="AlphaFoldDB" id="A0A6C0JMM9"/>
<dbReference type="InterPro" id="IPR016130">
    <property type="entry name" value="Tyr_Pase_AS"/>
</dbReference>
<dbReference type="PANTHER" id="PTHR45682:SF1">
    <property type="entry name" value="DUAL SPECIFICITY PROTEIN PHOSPHATASE 3"/>
    <property type="match status" value="1"/>
</dbReference>
<name>A0A6C0JMM9_9ZZZZ</name>
<dbReference type="GO" id="GO:0008138">
    <property type="term" value="F:protein tyrosine/serine/threonine phosphatase activity"/>
    <property type="evidence" value="ECO:0007669"/>
    <property type="project" value="InterPro"/>
</dbReference>
<sequence length="164" mass="19086">MEDVWERYRRNSKGWEKDPIAKVHTRIYMGSAITIDVSTFQQYEITHVVNCAQNSASNKWFYNEFPSRHACIGAIDNINEDITKWYSDFESTMNKFLADENCKNIYVHCYCGVNRSGFLLLMYLSIKFGMSPKVVATNILSQRPCALTNSSFRVQAIEYIKKHQ</sequence>
<evidence type="ECO:0000256" key="1">
    <source>
        <dbReference type="ARBA" id="ARBA00008601"/>
    </source>
</evidence>
<keyword evidence="3" id="KW-0378">Hydrolase</keyword>
<organism evidence="8">
    <name type="scientific">viral metagenome</name>
    <dbReference type="NCBI Taxonomy" id="1070528"/>
    <lineage>
        <taxon>unclassified sequences</taxon>
        <taxon>metagenomes</taxon>
        <taxon>organismal metagenomes</taxon>
    </lineage>
</organism>
<reference evidence="8" key="1">
    <citation type="journal article" date="2020" name="Nature">
        <title>Giant virus diversity and host interactions through global metagenomics.</title>
        <authorList>
            <person name="Schulz F."/>
            <person name="Roux S."/>
            <person name="Paez-Espino D."/>
            <person name="Jungbluth S."/>
            <person name="Walsh D.A."/>
            <person name="Denef V.J."/>
            <person name="McMahon K.D."/>
            <person name="Konstantinidis K.T."/>
            <person name="Eloe-Fadrosh E.A."/>
            <person name="Kyrpides N.C."/>
            <person name="Woyke T."/>
        </authorList>
    </citation>
    <scope>NUCLEOTIDE SEQUENCE</scope>
    <source>
        <strain evidence="8">GVMAG-S-1035315-10</strain>
    </source>
</reference>
<dbReference type="SMART" id="SM00195">
    <property type="entry name" value="DSPc"/>
    <property type="match status" value="1"/>
</dbReference>